<dbReference type="Pfam" id="PF13302">
    <property type="entry name" value="Acetyltransf_3"/>
    <property type="match status" value="1"/>
</dbReference>
<keyword evidence="1" id="KW-0808">Transferase</keyword>
<evidence type="ECO:0000256" key="1">
    <source>
        <dbReference type="ARBA" id="ARBA00022679"/>
    </source>
</evidence>
<dbReference type="Proteomes" id="UP000551709">
    <property type="component" value="Chromosome"/>
</dbReference>
<accession>A0A8T5V8H4</accession>
<sequence>MPDAANYSRQERLRDGRLVDIRALRPEDEPDMLAALEETSAQSLQRRFFVTKRHFSERERAFFMEPDFRNHVALVACTEEASRSMIIGGGRYVIFEPGRAEAAFVVIDAWQGRGVGGLLTCHLIAIAREAGLTELTAEVLPENAAMLRVFDKFGFKPATTREPGVIHMALKLS</sequence>
<dbReference type="Gene3D" id="3.40.630.30">
    <property type="match status" value="1"/>
</dbReference>
<evidence type="ECO:0000256" key="2">
    <source>
        <dbReference type="ARBA" id="ARBA00023315"/>
    </source>
</evidence>
<dbReference type="InterPro" id="IPR000182">
    <property type="entry name" value="GNAT_dom"/>
</dbReference>
<protein>
    <submittedName>
        <fullName evidence="3">GNAT family N-acetyltransferase</fullName>
    </submittedName>
</protein>
<dbReference type="RefSeq" id="WP_063986368.1">
    <property type="nucleotide sequence ID" value="NZ_CP096251.1"/>
</dbReference>
<dbReference type="AlphaFoldDB" id="A0A8T5V8H4"/>
<organism evidence="3 4">
    <name type="scientific">Bradyrhizobium barranii subsp. apii</name>
    <dbReference type="NCBI Taxonomy" id="2819348"/>
    <lineage>
        <taxon>Bacteria</taxon>
        <taxon>Pseudomonadati</taxon>
        <taxon>Pseudomonadota</taxon>
        <taxon>Alphaproteobacteria</taxon>
        <taxon>Hyphomicrobiales</taxon>
        <taxon>Nitrobacteraceae</taxon>
        <taxon>Bradyrhizobium</taxon>
        <taxon>Bradyrhizobium barranii</taxon>
    </lineage>
</organism>
<dbReference type="SUPFAM" id="SSF55729">
    <property type="entry name" value="Acyl-CoA N-acyltransferases (Nat)"/>
    <property type="match status" value="1"/>
</dbReference>
<dbReference type="EMBL" id="CP096255">
    <property type="protein sequence ID" value="UPT83653.1"/>
    <property type="molecule type" value="Genomic_DNA"/>
</dbReference>
<proteinExistence type="predicted"/>
<dbReference type="PROSITE" id="PS51186">
    <property type="entry name" value="GNAT"/>
    <property type="match status" value="1"/>
</dbReference>
<gene>
    <name evidence="3" type="ORF">HAP41_0000024805</name>
</gene>
<dbReference type="PANTHER" id="PTHR43072:SF23">
    <property type="entry name" value="UPF0039 PROTEIN C11D3.02C"/>
    <property type="match status" value="1"/>
</dbReference>
<name>A0A8T5V8H4_9BRAD</name>
<dbReference type="GO" id="GO:0016747">
    <property type="term" value="F:acyltransferase activity, transferring groups other than amino-acyl groups"/>
    <property type="evidence" value="ECO:0007669"/>
    <property type="project" value="InterPro"/>
</dbReference>
<evidence type="ECO:0000313" key="4">
    <source>
        <dbReference type="Proteomes" id="UP000551709"/>
    </source>
</evidence>
<keyword evidence="2" id="KW-0012">Acyltransferase</keyword>
<reference evidence="3" key="2">
    <citation type="submission" date="2022-04" db="EMBL/GenBank/DDBJ databases">
        <authorList>
            <person name="Bromfield E.S.P."/>
            <person name="Cloutier S."/>
        </authorList>
    </citation>
    <scope>NUCLEOTIDE SEQUENCE</scope>
    <source>
        <strain evidence="3">1S5</strain>
    </source>
</reference>
<dbReference type="CDD" id="cd04301">
    <property type="entry name" value="NAT_SF"/>
    <property type="match status" value="1"/>
</dbReference>
<dbReference type="InterPro" id="IPR016181">
    <property type="entry name" value="Acyl_CoA_acyltransferase"/>
</dbReference>
<reference evidence="3" key="1">
    <citation type="journal article" date="2017" name="Syst. Appl. Microbiol.">
        <title>Soybeans inoculated with root zone soils of Canadian native legumes harbour diverse and novel Bradyrhizobium spp. that possess agricultural potential.</title>
        <authorList>
            <person name="Bromfield E.S.P."/>
            <person name="Cloutier S."/>
            <person name="Tambong J.T."/>
            <person name="Tran Thi T.V."/>
        </authorList>
    </citation>
    <scope>NUCLEOTIDE SEQUENCE</scope>
    <source>
        <strain evidence="3">1S5</strain>
    </source>
</reference>
<evidence type="ECO:0000313" key="3">
    <source>
        <dbReference type="EMBL" id="UPT83653.1"/>
    </source>
</evidence>
<dbReference type="PANTHER" id="PTHR43072">
    <property type="entry name" value="N-ACETYLTRANSFERASE"/>
    <property type="match status" value="1"/>
</dbReference>